<dbReference type="PANTHER" id="PTHR33371:SF4">
    <property type="entry name" value="INTERMEMBRANE PHOSPHOLIPID TRANSPORT SYSTEM BINDING PROTEIN MLAD"/>
    <property type="match status" value="1"/>
</dbReference>
<proteinExistence type="predicted"/>
<dbReference type="Pfam" id="PF02470">
    <property type="entry name" value="MlaD"/>
    <property type="match status" value="1"/>
</dbReference>
<dbReference type="InterPro" id="IPR003399">
    <property type="entry name" value="Mce/MlaD"/>
</dbReference>
<sequence length="457" mass="48202">MPRTTFPRHLLSLAAVTAVALAWALFIFAKGDALPKLGGGDEYEVSVVTPTGAAMAVGSRVTVAGVKVGRVTSVSRLGIGAKMELLITDPDVTPLPRDSRVQVRQHTPVGENYVAIKVGRSRETIADGGGLSVQQTDEFVDVDRLLSVLKGGTRERARDTIRSLGAAVGTEGEELNGTVGGATKFLKAAGDPGGLVDVLRRNRDQTARLVQQLGDVTASIGQRDQAITTLADRGLTALTALRRSDRALEATIDELPGTLRDVQRTSGVVRSTSSVATPVVDEASKALVALRPTVGRLPAATADGRALMRELSPAAPVLERTLQQVDALSGPLAESLPKLRKTICELTPVTRYAEPYFPEVLSIVQGLGSSSNSYDATGHLIRLAPIVTPDNFPSGLPDVISKGLADFVHRIPGMALNFDPYPKPGSVGRTRAKGTTPLGPDEVPKSGYTYPRITADC</sequence>
<keyword evidence="4" id="KW-1185">Reference proteome</keyword>
<dbReference type="RefSeq" id="WP_319955867.1">
    <property type="nucleotide sequence ID" value="NZ_JAXAVX010000019.1"/>
</dbReference>
<feature type="region of interest" description="Disordered" evidence="1">
    <location>
        <begin position="425"/>
        <end position="445"/>
    </location>
</feature>
<dbReference type="EMBL" id="JAXAVX010000019">
    <property type="protein sequence ID" value="MDX8153718.1"/>
    <property type="molecule type" value="Genomic_DNA"/>
</dbReference>
<organism evidence="3 4">
    <name type="scientific">Patulibacter brassicae</name>
    <dbReference type="NCBI Taxonomy" id="1705717"/>
    <lineage>
        <taxon>Bacteria</taxon>
        <taxon>Bacillati</taxon>
        <taxon>Actinomycetota</taxon>
        <taxon>Thermoleophilia</taxon>
        <taxon>Solirubrobacterales</taxon>
        <taxon>Patulibacteraceae</taxon>
        <taxon>Patulibacter</taxon>
    </lineage>
</organism>
<name>A0ABU4VPD8_9ACTN</name>
<evidence type="ECO:0000259" key="2">
    <source>
        <dbReference type="Pfam" id="PF02470"/>
    </source>
</evidence>
<evidence type="ECO:0000256" key="1">
    <source>
        <dbReference type="SAM" id="MobiDB-lite"/>
    </source>
</evidence>
<evidence type="ECO:0000313" key="3">
    <source>
        <dbReference type="EMBL" id="MDX8153718.1"/>
    </source>
</evidence>
<protein>
    <submittedName>
        <fullName evidence="3">MlaD family protein</fullName>
    </submittedName>
</protein>
<comment type="caution">
    <text evidence="3">The sequence shown here is derived from an EMBL/GenBank/DDBJ whole genome shotgun (WGS) entry which is preliminary data.</text>
</comment>
<dbReference type="Proteomes" id="UP001277761">
    <property type="component" value="Unassembled WGS sequence"/>
</dbReference>
<reference evidence="3 4" key="1">
    <citation type="submission" date="2023-11" db="EMBL/GenBank/DDBJ databases">
        <authorList>
            <person name="Xu M."/>
            <person name="Jiang T."/>
        </authorList>
    </citation>
    <scope>NUCLEOTIDE SEQUENCE [LARGE SCALE GENOMIC DNA]</scope>
    <source>
        <strain evidence="3 4">SD</strain>
    </source>
</reference>
<dbReference type="PANTHER" id="PTHR33371">
    <property type="entry name" value="INTERMEMBRANE PHOSPHOLIPID TRANSPORT SYSTEM BINDING PROTEIN MLAD-RELATED"/>
    <property type="match status" value="1"/>
</dbReference>
<gene>
    <name evidence="3" type="ORF">SK069_19130</name>
</gene>
<dbReference type="InterPro" id="IPR052336">
    <property type="entry name" value="MlaD_Phospholipid_Transporter"/>
</dbReference>
<accession>A0ABU4VPD8</accession>
<evidence type="ECO:0000313" key="4">
    <source>
        <dbReference type="Proteomes" id="UP001277761"/>
    </source>
</evidence>
<feature type="domain" description="Mce/MlaD" evidence="2">
    <location>
        <begin position="42"/>
        <end position="118"/>
    </location>
</feature>